<name>A0AAV1WAY1_LUPLU</name>
<evidence type="ECO:0000313" key="2">
    <source>
        <dbReference type="Proteomes" id="UP001497480"/>
    </source>
</evidence>
<dbReference type="AlphaFoldDB" id="A0AAV1WAY1"/>
<evidence type="ECO:0000313" key="1">
    <source>
        <dbReference type="EMBL" id="CAL0306422.1"/>
    </source>
</evidence>
<dbReference type="Proteomes" id="UP001497480">
    <property type="component" value="Unassembled WGS sequence"/>
</dbReference>
<protein>
    <submittedName>
        <fullName evidence="1">Uncharacterized protein</fullName>
    </submittedName>
</protein>
<keyword evidence="2" id="KW-1185">Reference proteome</keyword>
<reference evidence="1 2" key="1">
    <citation type="submission" date="2024-03" db="EMBL/GenBank/DDBJ databases">
        <authorList>
            <person name="Martinez-Hernandez J."/>
        </authorList>
    </citation>
    <scope>NUCLEOTIDE SEQUENCE [LARGE SCALE GENOMIC DNA]</scope>
</reference>
<proteinExistence type="predicted"/>
<accession>A0AAV1WAY1</accession>
<gene>
    <name evidence="1" type="ORF">LLUT_LOCUS7482</name>
</gene>
<dbReference type="EMBL" id="CAXHTB010000005">
    <property type="protein sequence ID" value="CAL0306422.1"/>
    <property type="molecule type" value="Genomic_DNA"/>
</dbReference>
<organism evidence="1 2">
    <name type="scientific">Lupinus luteus</name>
    <name type="common">European yellow lupine</name>
    <dbReference type="NCBI Taxonomy" id="3873"/>
    <lineage>
        <taxon>Eukaryota</taxon>
        <taxon>Viridiplantae</taxon>
        <taxon>Streptophyta</taxon>
        <taxon>Embryophyta</taxon>
        <taxon>Tracheophyta</taxon>
        <taxon>Spermatophyta</taxon>
        <taxon>Magnoliopsida</taxon>
        <taxon>eudicotyledons</taxon>
        <taxon>Gunneridae</taxon>
        <taxon>Pentapetalae</taxon>
        <taxon>rosids</taxon>
        <taxon>fabids</taxon>
        <taxon>Fabales</taxon>
        <taxon>Fabaceae</taxon>
        <taxon>Papilionoideae</taxon>
        <taxon>50 kb inversion clade</taxon>
        <taxon>genistoids sensu lato</taxon>
        <taxon>core genistoids</taxon>
        <taxon>Genisteae</taxon>
        <taxon>Lupinus</taxon>
    </lineage>
</organism>
<sequence length="229" mass="25494">MSRTFLSNIWPSLHVSDIPLPKAKLISSIYDEDSNDIAAIISDAIWDCINKGIPSLILPSFITALCKFQNVSGPYKEMMALKLEINVAYVNAYCEEKTLSQAQYELRKKHAWHQTRPDTVRTQAWHGQTQAWHTPSCSPRQLSGGPYALGGGPNTCPGQQAQGHIRVNTVKAAQADCLAELPDRPTVCTQSTNLPVKQHIMSFMTSHQVAHHRLFRVADHSFGESSLSW</sequence>
<comment type="caution">
    <text evidence="1">The sequence shown here is derived from an EMBL/GenBank/DDBJ whole genome shotgun (WGS) entry which is preliminary data.</text>
</comment>